<dbReference type="SFLD" id="SFLDG00002">
    <property type="entry name" value="C1.7:_P-type_atpase_like"/>
    <property type="match status" value="1"/>
</dbReference>
<feature type="signal peptide" evidence="21">
    <location>
        <begin position="1"/>
        <end position="38"/>
    </location>
</feature>
<evidence type="ECO:0000256" key="17">
    <source>
        <dbReference type="ARBA" id="ARBA00047295"/>
    </source>
</evidence>
<dbReference type="PANTHER" id="PTHR42861">
    <property type="entry name" value="CALCIUM-TRANSPORTING ATPASE"/>
    <property type="match status" value="1"/>
</dbReference>
<dbReference type="InterPro" id="IPR019734">
    <property type="entry name" value="TPR_rpt"/>
</dbReference>
<reference evidence="23 24" key="1">
    <citation type="submission" date="2019-11" db="EMBL/GenBank/DDBJ databases">
        <title>The genome sequence of Methylocystis heyeri.</title>
        <authorList>
            <person name="Oshkin I.Y."/>
            <person name="Miroshnikov K."/>
            <person name="Dedysh S.N."/>
        </authorList>
    </citation>
    <scope>NUCLEOTIDE SEQUENCE [LARGE SCALE GENOMIC DNA]</scope>
    <source>
        <strain evidence="23 24">H2</strain>
    </source>
</reference>
<comment type="subcellular location">
    <subcellularLocation>
        <location evidence="2">Cell inner membrane</location>
        <topology evidence="2">Multi-pass membrane protein</topology>
    </subcellularLocation>
</comment>
<dbReference type="AlphaFoldDB" id="A0A6B8K8Z7"/>
<accession>A0A6B8K8Z7</accession>
<dbReference type="InterPro" id="IPR004014">
    <property type="entry name" value="ATPase_P-typ_cation-transptr_N"/>
</dbReference>
<feature type="transmembrane region" description="Helical" evidence="20">
    <location>
        <begin position="1049"/>
        <end position="1069"/>
    </location>
</feature>
<dbReference type="InterPro" id="IPR006415">
    <property type="entry name" value="P-type_ATPase_IIIB"/>
</dbReference>
<keyword evidence="18" id="KW-0802">TPR repeat</keyword>
<dbReference type="SFLD" id="SFLDF00027">
    <property type="entry name" value="p-type_atpase"/>
    <property type="match status" value="1"/>
</dbReference>
<keyword evidence="15 20" id="KW-0472">Membrane</keyword>
<keyword evidence="13" id="KW-1278">Translocase</keyword>
<evidence type="ECO:0000256" key="19">
    <source>
        <dbReference type="SAM" id="MobiDB-lite"/>
    </source>
</evidence>
<dbReference type="PRINTS" id="PR01836">
    <property type="entry name" value="MGATPASE"/>
</dbReference>
<keyword evidence="11" id="KW-0067">ATP-binding</keyword>
<feature type="repeat" description="TPR" evidence="18">
    <location>
        <begin position="136"/>
        <end position="169"/>
    </location>
</feature>
<comment type="similarity">
    <text evidence="3">Belongs to the cation transport ATPase (P-type) (TC 3.A.3) family. Type IIIB subfamily.</text>
</comment>
<dbReference type="Gene3D" id="2.70.150.10">
    <property type="entry name" value="Calcium-transporting ATPase, cytoplasmic transduction domain A"/>
    <property type="match status" value="1"/>
</dbReference>
<evidence type="ECO:0000256" key="11">
    <source>
        <dbReference type="ARBA" id="ARBA00022840"/>
    </source>
</evidence>
<feature type="transmembrane region" description="Helical" evidence="20">
    <location>
        <begin position="1081"/>
        <end position="1104"/>
    </location>
</feature>
<keyword evidence="7" id="KW-0997">Cell inner membrane</keyword>
<evidence type="ECO:0000256" key="1">
    <source>
        <dbReference type="ARBA" id="ARBA00003954"/>
    </source>
</evidence>
<dbReference type="Gene3D" id="1.25.40.10">
    <property type="entry name" value="Tetratricopeptide repeat domain"/>
    <property type="match status" value="1"/>
</dbReference>
<dbReference type="SUPFAM" id="SSF81660">
    <property type="entry name" value="Metal cation-transporting ATPase, ATP-binding domain N"/>
    <property type="match status" value="1"/>
</dbReference>
<dbReference type="KEGG" id="mhey:H2LOC_000605"/>
<dbReference type="SFLD" id="SFLDS00003">
    <property type="entry name" value="Haloacid_Dehalogenase"/>
    <property type="match status" value="1"/>
</dbReference>
<dbReference type="Pfam" id="PF00122">
    <property type="entry name" value="E1-E2_ATPase"/>
    <property type="match status" value="1"/>
</dbReference>
<dbReference type="RefSeq" id="WP_136494626.1">
    <property type="nucleotide sequence ID" value="NZ_CP046052.1"/>
</dbReference>
<dbReference type="SMART" id="SM00831">
    <property type="entry name" value="Cation_ATPase_N"/>
    <property type="match status" value="1"/>
</dbReference>
<comment type="function">
    <text evidence="1">Mediates magnesium influx to the cytosol.</text>
</comment>
<keyword evidence="6" id="KW-1003">Cell membrane</keyword>
<dbReference type="NCBIfam" id="TIGR01494">
    <property type="entry name" value="ATPase_P-type"/>
    <property type="match status" value="2"/>
</dbReference>
<feature type="transmembrane region" description="Helical" evidence="20">
    <location>
        <begin position="317"/>
        <end position="333"/>
    </location>
</feature>
<dbReference type="PROSITE" id="PS00154">
    <property type="entry name" value="ATPASE_E1_E2"/>
    <property type="match status" value="1"/>
</dbReference>
<dbReference type="PROSITE" id="PS50005">
    <property type="entry name" value="TPR"/>
    <property type="match status" value="1"/>
</dbReference>
<feature type="transmembrane region" description="Helical" evidence="20">
    <location>
        <begin position="218"/>
        <end position="239"/>
    </location>
</feature>
<dbReference type="SMART" id="SM00028">
    <property type="entry name" value="TPR"/>
    <property type="match status" value="3"/>
</dbReference>
<protein>
    <recommendedName>
        <fullName evidence="5">Magnesium-transporting ATPase, P-type 1</fullName>
        <ecNumber evidence="4">7.2.2.14</ecNumber>
    </recommendedName>
    <alternativeName>
        <fullName evidence="16">Mg(2+) transport ATPase, P-type 1</fullName>
    </alternativeName>
</protein>
<dbReference type="CDD" id="cd02077">
    <property type="entry name" value="P-type_ATPase_Mg"/>
    <property type="match status" value="1"/>
</dbReference>
<dbReference type="EC" id="7.2.2.14" evidence="4"/>
<dbReference type="GO" id="GO:0016887">
    <property type="term" value="F:ATP hydrolysis activity"/>
    <property type="evidence" value="ECO:0007669"/>
    <property type="project" value="InterPro"/>
</dbReference>
<dbReference type="SUPFAM" id="SSF81653">
    <property type="entry name" value="Calcium ATPase, transduction domain A"/>
    <property type="match status" value="1"/>
</dbReference>
<evidence type="ECO:0000313" key="24">
    <source>
        <dbReference type="Proteomes" id="UP000309061"/>
    </source>
</evidence>
<evidence type="ECO:0000256" key="2">
    <source>
        <dbReference type="ARBA" id="ARBA00004429"/>
    </source>
</evidence>
<evidence type="ECO:0000256" key="8">
    <source>
        <dbReference type="ARBA" id="ARBA00022553"/>
    </source>
</evidence>
<evidence type="ECO:0000313" key="23">
    <source>
        <dbReference type="EMBL" id="QGM44319.1"/>
    </source>
</evidence>
<dbReference type="InterPro" id="IPR044492">
    <property type="entry name" value="P_typ_ATPase_HD_dom"/>
</dbReference>
<dbReference type="NCBIfam" id="TIGR01524">
    <property type="entry name" value="ATPase-IIIB_Mg"/>
    <property type="match status" value="1"/>
</dbReference>
<keyword evidence="12" id="KW-0460">Magnesium</keyword>
<keyword evidence="24" id="KW-1185">Reference proteome</keyword>
<keyword evidence="21" id="KW-0732">Signal</keyword>
<evidence type="ECO:0000256" key="7">
    <source>
        <dbReference type="ARBA" id="ARBA00022519"/>
    </source>
</evidence>
<feature type="transmembrane region" description="Helical" evidence="20">
    <location>
        <begin position="983"/>
        <end position="1006"/>
    </location>
</feature>
<keyword evidence="10" id="KW-0547">Nucleotide-binding</keyword>
<dbReference type="Proteomes" id="UP000309061">
    <property type="component" value="Chromosome"/>
</dbReference>
<evidence type="ECO:0000256" key="15">
    <source>
        <dbReference type="ARBA" id="ARBA00023136"/>
    </source>
</evidence>
<keyword evidence="14 20" id="KW-1133">Transmembrane helix</keyword>
<dbReference type="InterPro" id="IPR059000">
    <property type="entry name" value="ATPase_P-type_domA"/>
</dbReference>
<dbReference type="InterPro" id="IPR006068">
    <property type="entry name" value="ATPase_P-typ_cation-transptr_C"/>
</dbReference>
<keyword evidence="8" id="KW-0597">Phosphoprotein</keyword>
<dbReference type="Pfam" id="PF13246">
    <property type="entry name" value="Cation_ATPase"/>
    <property type="match status" value="1"/>
</dbReference>
<feature type="transmembrane region" description="Helical" evidence="20">
    <location>
        <begin position="534"/>
        <end position="558"/>
    </location>
</feature>
<evidence type="ECO:0000256" key="13">
    <source>
        <dbReference type="ARBA" id="ARBA00022967"/>
    </source>
</evidence>
<dbReference type="GO" id="GO:0005524">
    <property type="term" value="F:ATP binding"/>
    <property type="evidence" value="ECO:0007669"/>
    <property type="project" value="UniProtKB-KW"/>
</dbReference>
<dbReference type="Gene3D" id="3.40.1110.10">
    <property type="entry name" value="Calcium-transporting ATPase, cytoplasmic domain N"/>
    <property type="match status" value="1"/>
</dbReference>
<feature type="region of interest" description="Disordered" evidence="19">
    <location>
        <begin position="184"/>
        <end position="212"/>
    </location>
</feature>
<dbReference type="InterPro" id="IPR023299">
    <property type="entry name" value="ATPase_P-typ_cyto_dom_N"/>
</dbReference>
<evidence type="ECO:0000256" key="18">
    <source>
        <dbReference type="PROSITE-ProRule" id="PRU00339"/>
    </source>
</evidence>
<evidence type="ECO:0000256" key="20">
    <source>
        <dbReference type="SAM" id="Phobius"/>
    </source>
</evidence>
<proteinExistence type="inferred from homology"/>
<evidence type="ECO:0000256" key="6">
    <source>
        <dbReference type="ARBA" id="ARBA00022475"/>
    </source>
</evidence>
<evidence type="ECO:0000256" key="14">
    <source>
        <dbReference type="ARBA" id="ARBA00022989"/>
    </source>
</evidence>
<comment type="catalytic activity">
    <reaction evidence="17">
        <text>Mg(2+)(out) + ATP + H2O = Mg(2+)(in) + ADP + phosphate + H(+)</text>
        <dbReference type="Rhea" id="RHEA:10260"/>
        <dbReference type="ChEBI" id="CHEBI:15377"/>
        <dbReference type="ChEBI" id="CHEBI:15378"/>
        <dbReference type="ChEBI" id="CHEBI:18420"/>
        <dbReference type="ChEBI" id="CHEBI:30616"/>
        <dbReference type="ChEBI" id="CHEBI:43474"/>
        <dbReference type="ChEBI" id="CHEBI:456216"/>
        <dbReference type="EC" id="7.2.2.14"/>
    </reaction>
</comment>
<dbReference type="OrthoDB" id="391538at2"/>
<evidence type="ECO:0000256" key="5">
    <source>
        <dbReference type="ARBA" id="ARBA00013555"/>
    </source>
</evidence>
<feature type="region of interest" description="Disordered" evidence="19">
    <location>
        <begin position="39"/>
        <end position="58"/>
    </location>
</feature>
<keyword evidence="9 20" id="KW-0812">Transmembrane</keyword>
<dbReference type="SUPFAM" id="SSF48452">
    <property type="entry name" value="TPR-like"/>
    <property type="match status" value="1"/>
</dbReference>
<organism evidence="23 24">
    <name type="scientific">Methylocystis heyeri</name>
    <dbReference type="NCBI Taxonomy" id="391905"/>
    <lineage>
        <taxon>Bacteria</taxon>
        <taxon>Pseudomonadati</taxon>
        <taxon>Pseudomonadota</taxon>
        <taxon>Alphaproteobacteria</taxon>
        <taxon>Hyphomicrobiales</taxon>
        <taxon>Methylocystaceae</taxon>
        <taxon>Methylocystis</taxon>
    </lineage>
</organism>
<evidence type="ECO:0000256" key="3">
    <source>
        <dbReference type="ARBA" id="ARBA00008746"/>
    </source>
</evidence>
<dbReference type="EMBL" id="CP046052">
    <property type="protein sequence ID" value="QGM44319.1"/>
    <property type="molecule type" value="Genomic_DNA"/>
</dbReference>
<feature type="domain" description="Cation-transporting P-type ATPase N-terminal" evidence="22">
    <location>
        <begin position="262"/>
        <end position="335"/>
    </location>
</feature>
<dbReference type="GO" id="GO:0005886">
    <property type="term" value="C:plasma membrane"/>
    <property type="evidence" value="ECO:0007669"/>
    <property type="project" value="UniProtKB-SubCell"/>
</dbReference>
<dbReference type="InterPro" id="IPR001757">
    <property type="entry name" value="P_typ_ATPase"/>
</dbReference>
<dbReference type="Pfam" id="PF13181">
    <property type="entry name" value="TPR_8"/>
    <property type="match status" value="1"/>
</dbReference>
<evidence type="ECO:0000256" key="10">
    <source>
        <dbReference type="ARBA" id="ARBA00022741"/>
    </source>
</evidence>
<evidence type="ECO:0000256" key="21">
    <source>
        <dbReference type="SAM" id="SignalP"/>
    </source>
</evidence>
<dbReference type="InterPro" id="IPR011990">
    <property type="entry name" value="TPR-like_helical_dom_sf"/>
</dbReference>
<evidence type="ECO:0000256" key="12">
    <source>
        <dbReference type="ARBA" id="ARBA00022842"/>
    </source>
</evidence>
<dbReference type="SUPFAM" id="SSF56784">
    <property type="entry name" value="HAD-like"/>
    <property type="match status" value="1"/>
</dbReference>
<dbReference type="Gene3D" id="3.40.50.1000">
    <property type="entry name" value="HAD superfamily/HAD-like"/>
    <property type="match status" value="1"/>
</dbReference>
<evidence type="ECO:0000256" key="9">
    <source>
        <dbReference type="ARBA" id="ARBA00022692"/>
    </source>
</evidence>
<dbReference type="GO" id="GO:0015444">
    <property type="term" value="F:P-type magnesium transporter activity"/>
    <property type="evidence" value="ECO:0007669"/>
    <property type="project" value="UniProtKB-EC"/>
</dbReference>
<feature type="chain" id="PRO_5025594528" description="Magnesium-transporting ATPase, P-type 1" evidence="21">
    <location>
        <begin position="39"/>
        <end position="1110"/>
    </location>
</feature>
<dbReference type="Pfam" id="PF00690">
    <property type="entry name" value="Cation_ATPase_N"/>
    <property type="match status" value="1"/>
</dbReference>
<dbReference type="InterPro" id="IPR008250">
    <property type="entry name" value="ATPase_P-typ_transduc_dom_A_sf"/>
</dbReference>
<dbReference type="InterPro" id="IPR023214">
    <property type="entry name" value="HAD_sf"/>
</dbReference>
<dbReference type="InterPro" id="IPR036412">
    <property type="entry name" value="HAD-like_sf"/>
</dbReference>
<dbReference type="SUPFAM" id="SSF81665">
    <property type="entry name" value="Calcium ATPase, transmembrane domain M"/>
    <property type="match status" value="1"/>
</dbReference>
<evidence type="ECO:0000256" key="4">
    <source>
        <dbReference type="ARBA" id="ARBA00012786"/>
    </source>
</evidence>
<evidence type="ECO:0000259" key="22">
    <source>
        <dbReference type="SMART" id="SM00831"/>
    </source>
</evidence>
<dbReference type="InterPro" id="IPR023298">
    <property type="entry name" value="ATPase_P-typ_TM_dom_sf"/>
</dbReference>
<name>A0A6B8K8Z7_9HYPH</name>
<dbReference type="NCBIfam" id="NF011702">
    <property type="entry name" value="PRK15122.1"/>
    <property type="match status" value="1"/>
</dbReference>
<feature type="transmembrane region" description="Helical" evidence="20">
    <location>
        <begin position="1018"/>
        <end position="1037"/>
    </location>
</feature>
<sequence>MTQIATVPALRKRILDLALVASVALACLAVAAAAPAKAEQRPAPCGDNRAPPCKGPSTGAIEKAQRRAAALAKKALQLRSKGDDGGALALLDEALRLDPGSATAWRERASIRLSKGDFAAAAADCDHAIALEPGAAAPYLQRAAVYSSAQDFARAKQDFETALKLDPTLQAAREGLSELGRLAAAQKPAEEKPAGEADPASTPEISSPPPRPTISMRLLASLVAFASIGLGAVAGGHLLQKRRGVRSSGAESSAPQSGELADISRLAPNEACGKAGSRLQGLSQSEAEERLIACGPNIVAREAKATILQELWGRARNPLNALLLTLAIVSYFLGDVRAAIVISSMVVLAIATAFVQEHRSNEAAARLRAMVHTTASVRRTPGDPDDPFAEIPIEQLAPGDIVQLSAGDIIPADLRLLEAKDLFINQSALTGEAMPAEKYAHACEQVHGDPFDLPNICFMGANVVSGYGTGVILRTGRNTFFGRLADEIAERRAPTAFDLGVDKFTWLMIRFMLVMAPAVFLVNGFTKHDWLEALLFAVAVAVGLTPEMLPMIVTVNLAKGAIAMASHKVIVKRLNAIQNFGAMDVLCTDKTGTLTQDRIILKHHLDIYGEDSDRVLEFAYLNSHFQSGLKNLLDKAVLEHSEVEETRLAGRFFKIDEIPFDFQRRRLSVVVQRDDGKHLLICKGAVEEIFAASTTYETENECGRLDPTHLETAKRETCELNEDGFRVVAVAYKEMPAGQAVYTVADERDLTLLGYIAFLDPPKESAAQAIADLARAGVAVKILTGDNEVVTRKICKDVGLKVDRIALGHEIDQMDQEALAGFAVDTVVFAKLSPMQKSRVIEALHRKGRVVGFLGDGINDGPALKAADVGISVDTAVDIAKESADIILLEKNLLVLDEGVIEGRRIFANITKYIKMGASSNFGNMFSVLGASLFLPFLPMAPIQVLTNNLLYDFSQTAIPTDTVDEEYLATPRKWDISNIFKFMVFIGPISSIFDYATYAMMLFVFDAWNDAPLFQTGWFVESLLTQTLIIHIIRTARIPFLESRASNALIATTLIICVVGVSLPFTWVGSVLGFVPLPQLYWPLVAAMLATYAVMTHFVKVWFVRRWGL</sequence>
<feature type="transmembrane region" description="Helical" evidence="20">
    <location>
        <begin position="504"/>
        <end position="522"/>
    </location>
</feature>
<dbReference type="Pfam" id="PF00689">
    <property type="entry name" value="Cation_ATPase_C"/>
    <property type="match status" value="1"/>
</dbReference>
<dbReference type="InterPro" id="IPR018303">
    <property type="entry name" value="ATPase_P-typ_P_site"/>
</dbReference>
<dbReference type="Gene3D" id="1.20.1110.10">
    <property type="entry name" value="Calcium-transporting ATPase, transmembrane domain"/>
    <property type="match status" value="1"/>
</dbReference>
<gene>
    <name evidence="23" type="primary">mgtA</name>
    <name evidence="23" type="ORF">H2LOC_000605</name>
</gene>
<evidence type="ECO:0000256" key="16">
    <source>
        <dbReference type="ARBA" id="ARBA00029806"/>
    </source>
</evidence>